<dbReference type="Proteomes" id="UP001596035">
    <property type="component" value="Unassembled WGS sequence"/>
</dbReference>
<reference evidence="2" key="1">
    <citation type="journal article" date="2019" name="Int. J. Syst. Evol. Microbiol.">
        <title>The Global Catalogue of Microorganisms (GCM) 10K type strain sequencing project: providing services to taxonomists for standard genome sequencing and annotation.</title>
        <authorList>
            <consortium name="The Broad Institute Genomics Platform"/>
            <consortium name="The Broad Institute Genome Sequencing Center for Infectious Disease"/>
            <person name="Wu L."/>
            <person name="Ma J."/>
        </authorList>
    </citation>
    <scope>NUCLEOTIDE SEQUENCE [LARGE SCALE GENOMIC DNA]</scope>
    <source>
        <strain evidence="2">CGMCC 4.7131</strain>
    </source>
</reference>
<protein>
    <submittedName>
        <fullName evidence="1">Uncharacterized protein</fullName>
    </submittedName>
</protein>
<gene>
    <name evidence="1" type="ORF">ACFPWV_22320</name>
</gene>
<organism evidence="1 2">
    <name type="scientific">Streptomyces atrovirens</name>
    <dbReference type="NCBI Taxonomy" id="285556"/>
    <lineage>
        <taxon>Bacteria</taxon>
        <taxon>Bacillati</taxon>
        <taxon>Actinomycetota</taxon>
        <taxon>Actinomycetes</taxon>
        <taxon>Kitasatosporales</taxon>
        <taxon>Streptomycetaceae</taxon>
        <taxon>Streptomyces</taxon>
    </lineage>
</organism>
<dbReference type="EMBL" id="JBHSKN010000019">
    <property type="protein sequence ID" value="MFC5242617.1"/>
    <property type="molecule type" value="Genomic_DNA"/>
</dbReference>
<sequence>MSWSEFKKVLGEAGKEAVDSYPFVSVITDWLYKEDDDALEAIAEYVAGATPKLLEKMDRYLLQTTVNEPNSEKRQRLVVFYACFKHQEARKTGRFSARW</sequence>
<name>A0ABW0DUX2_9ACTN</name>
<evidence type="ECO:0000313" key="1">
    <source>
        <dbReference type="EMBL" id="MFC5242617.1"/>
    </source>
</evidence>
<accession>A0ABW0DUX2</accession>
<proteinExistence type="predicted"/>
<comment type="caution">
    <text evidence="1">The sequence shown here is derived from an EMBL/GenBank/DDBJ whole genome shotgun (WGS) entry which is preliminary data.</text>
</comment>
<keyword evidence="2" id="KW-1185">Reference proteome</keyword>
<dbReference type="RefSeq" id="WP_344564549.1">
    <property type="nucleotide sequence ID" value="NZ_BAAATG010000034.1"/>
</dbReference>
<evidence type="ECO:0000313" key="2">
    <source>
        <dbReference type="Proteomes" id="UP001596035"/>
    </source>
</evidence>